<protein>
    <submittedName>
        <fullName evidence="1">Uncharacterized protein</fullName>
    </submittedName>
</protein>
<evidence type="ECO:0000313" key="2">
    <source>
        <dbReference type="Proteomes" id="UP001283361"/>
    </source>
</evidence>
<dbReference type="EMBL" id="JAWDGP010006115">
    <property type="protein sequence ID" value="KAK3746833.1"/>
    <property type="molecule type" value="Genomic_DNA"/>
</dbReference>
<dbReference type="Proteomes" id="UP001283361">
    <property type="component" value="Unassembled WGS sequence"/>
</dbReference>
<name>A0AAE1CZ97_9GAST</name>
<accession>A0AAE1CZ97</accession>
<keyword evidence="2" id="KW-1185">Reference proteome</keyword>
<gene>
    <name evidence="1" type="ORF">RRG08_031361</name>
</gene>
<sequence length="174" mass="19033">MDSSLTPSDTTLILAKDIKKRKEEIARLIVRGTAEINSGISQCIPYTPDLLSLIGCRDGADHADRVEDVVKEDNPRSKAADVNFQTAAFTDSKTRTHYAFVCFNLIIFQLRIDLRSVPCFSPPVRDSPVGTLLGLPKLSPLHTAVQHLPGYPHSRLATSTLKAFSLKTMAGLDA</sequence>
<organism evidence="1 2">
    <name type="scientific">Elysia crispata</name>
    <name type="common">lettuce slug</name>
    <dbReference type="NCBI Taxonomy" id="231223"/>
    <lineage>
        <taxon>Eukaryota</taxon>
        <taxon>Metazoa</taxon>
        <taxon>Spiralia</taxon>
        <taxon>Lophotrochozoa</taxon>
        <taxon>Mollusca</taxon>
        <taxon>Gastropoda</taxon>
        <taxon>Heterobranchia</taxon>
        <taxon>Euthyneura</taxon>
        <taxon>Panpulmonata</taxon>
        <taxon>Sacoglossa</taxon>
        <taxon>Placobranchoidea</taxon>
        <taxon>Plakobranchidae</taxon>
        <taxon>Elysia</taxon>
    </lineage>
</organism>
<proteinExistence type="predicted"/>
<evidence type="ECO:0000313" key="1">
    <source>
        <dbReference type="EMBL" id="KAK3746833.1"/>
    </source>
</evidence>
<reference evidence="1" key="1">
    <citation type="journal article" date="2023" name="G3 (Bethesda)">
        <title>A reference genome for the long-term kleptoplast-retaining sea slug Elysia crispata morphotype clarki.</title>
        <authorList>
            <person name="Eastman K.E."/>
            <person name="Pendleton A.L."/>
            <person name="Shaikh M.A."/>
            <person name="Suttiyut T."/>
            <person name="Ogas R."/>
            <person name="Tomko P."/>
            <person name="Gavelis G."/>
            <person name="Widhalm J.R."/>
            <person name="Wisecaver J.H."/>
        </authorList>
    </citation>
    <scope>NUCLEOTIDE SEQUENCE</scope>
    <source>
        <strain evidence="1">ECLA1</strain>
    </source>
</reference>
<comment type="caution">
    <text evidence="1">The sequence shown here is derived from an EMBL/GenBank/DDBJ whole genome shotgun (WGS) entry which is preliminary data.</text>
</comment>
<dbReference type="AlphaFoldDB" id="A0AAE1CZ97"/>